<feature type="chain" id="PRO_5021335312" description="Secreted protein" evidence="1">
    <location>
        <begin position="17"/>
        <end position="84"/>
    </location>
</feature>
<accession>A0A4Z2J1Q0</accession>
<evidence type="ECO:0000256" key="1">
    <source>
        <dbReference type="SAM" id="SignalP"/>
    </source>
</evidence>
<dbReference type="AlphaFoldDB" id="A0A4Z2J1Q0"/>
<comment type="caution">
    <text evidence="2">The sequence shown here is derived from an EMBL/GenBank/DDBJ whole genome shotgun (WGS) entry which is preliminary data.</text>
</comment>
<protein>
    <recommendedName>
        <fullName evidence="4">Secreted protein</fullName>
    </recommendedName>
</protein>
<name>A0A4Z2J1Q0_9TELE</name>
<dbReference type="Proteomes" id="UP000314294">
    <property type="component" value="Unassembled WGS sequence"/>
</dbReference>
<evidence type="ECO:0008006" key="4">
    <source>
        <dbReference type="Google" id="ProtNLM"/>
    </source>
</evidence>
<sequence length="84" mass="9243">MVECFCSMSLFSLAASTTSWSNCNRQSKWTVEWPDGSPGIQQVFIKTLTFLSGSESHILQCDASPEELIATGLPLNATRCRRVA</sequence>
<feature type="signal peptide" evidence="1">
    <location>
        <begin position="1"/>
        <end position="16"/>
    </location>
</feature>
<keyword evidence="3" id="KW-1185">Reference proteome</keyword>
<evidence type="ECO:0000313" key="3">
    <source>
        <dbReference type="Proteomes" id="UP000314294"/>
    </source>
</evidence>
<organism evidence="2 3">
    <name type="scientific">Liparis tanakae</name>
    <name type="common">Tanaka's snailfish</name>
    <dbReference type="NCBI Taxonomy" id="230148"/>
    <lineage>
        <taxon>Eukaryota</taxon>
        <taxon>Metazoa</taxon>
        <taxon>Chordata</taxon>
        <taxon>Craniata</taxon>
        <taxon>Vertebrata</taxon>
        <taxon>Euteleostomi</taxon>
        <taxon>Actinopterygii</taxon>
        <taxon>Neopterygii</taxon>
        <taxon>Teleostei</taxon>
        <taxon>Neoteleostei</taxon>
        <taxon>Acanthomorphata</taxon>
        <taxon>Eupercaria</taxon>
        <taxon>Perciformes</taxon>
        <taxon>Cottioidei</taxon>
        <taxon>Cottales</taxon>
        <taxon>Liparidae</taxon>
        <taxon>Liparis</taxon>
    </lineage>
</organism>
<proteinExistence type="predicted"/>
<keyword evidence="1" id="KW-0732">Signal</keyword>
<reference evidence="2 3" key="1">
    <citation type="submission" date="2019-03" db="EMBL/GenBank/DDBJ databases">
        <title>First draft genome of Liparis tanakae, snailfish: a comprehensive survey of snailfish specific genes.</title>
        <authorList>
            <person name="Kim W."/>
            <person name="Song I."/>
            <person name="Jeong J.-H."/>
            <person name="Kim D."/>
            <person name="Kim S."/>
            <person name="Ryu S."/>
            <person name="Song J.Y."/>
            <person name="Lee S.K."/>
        </authorList>
    </citation>
    <scope>NUCLEOTIDE SEQUENCE [LARGE SCALE GENOMIC DNA]</scope>
    <source>
        <tissue evidence="2">Muscle</tissue>
    </source>
</reference>
<evidence type="ECO:0000313" key="2">
    <source>
        <dbReference type="EMBL" id="TNN84106.1"/>
    </source>
</evidence>
<dbReference type="EMBL" id="SRLO01000029">
    <property type="protein sequence ID" value="TNN84106.1"/>
    <property type="molecule type" value="Genomic_DNA"/>
</dbReference>
<gene>
    <name evidence="2" type="ORF">EYF80_005712</name>
</gene>